<dbReference type="GO" id="GO:0140664">
    <property type="term" value="F:ATP-dependent DNA damage sensor activity"/>
    <property type="evidence" value="ECO:0007669"/>
    <property type="project" value="InterPro"/>
</dbReference>
<dbReference type="GO" id="GO:0030983">
    <property type="term" value="F:mismatched DNA binding"/>
    <property type="evidence" value="ECO:0007669"/>
    <property type="project" value="InterPro"/>
</dbReference>
<dbReference type="SUPFAM" id="SSF118116">
    <property type="entry name" value="DNA mismatch repair protein MutL"/>
    <property type="match status" value="1"/>
</dbReference>
<keyword evidence="4 5" id="KW-0234">DNA repair</keyword>
<dbReference type="Gene3D" id="3.30.230.10">
    <property type="match status" value="1"/>
</dbReference>
<keyword evidence="3 5" id="KW-0227">DNA damage</keyword>
<dbReference type="InterPro" id="IPR014790">
    <property type="entry name" value="MutL_C"/>
</dbReference>
<comment type="function">
    <text evidence="5">This protein is involved in the repair of mismatches in DNA. It is required for dam-dependent methyl-directed DNA mismatch repair. May act as a 'molecular matchmaker', a protein that promotes the formation of a stable complex between two or more DNA-binding proteins in an ATP-dependent manner without itself being part of a final effector complex.</text>
</comment>
<dbReference type="Pfam" id="PF01119">
    <property type="entry name" value="DNA_mis_repair"/>
    <property type="match status" value="1"/>
</dbReference>
<dbReference type="InterPro" id="IPR042120">
    <property type="entry name" value="MutL_C_dimsub"/>
</dbReference>
<evidence type="ECO:0000259" key="7">
    <source>
        <dbReference type="SMART" id="SM01340"/>
    </source>
</evidence>
<feature type="domain" description="MutL C-terminal dimerisation" evidence="6">
    <location>
        <begin position="421"/>
        <end position="562"/>
    </location>
</feature>
<dbReference type="SUPFAM" id="SSF55874">
    <property type="entry name" value="ATPase domain of HSP90 chaperone/DNA topoisomerase II/histidine kinase"/>
    <property type="match status" value="1"/>
</dbReference>
<dbReference type="OrthoDB" id="9763467at2"/>
<organism evidence="8 9">
    <name type="scientific">Rhodomicrobium vannielii (strain ATCC 17100 / DSM 162 / LMG 4299 / NCIMB 10020 / ATH 3.1.1)</name>
    <dbReference type="NCBI Taxonomy" id="648757"/>
    <lineage>
        <taxon>Bacteria</taxon>
        <taxon>Pseudomonadati</taxon>
        <taxon>Pseudomonadota</taxon>
        <taxon>Alphaproteobacteria</taxon>
        <taxon>Hyphomicrobiales</taxon>
        <taxon>Hyphomicrobiaceae</taxon>
        <taxon>Rhodomicrobium</taxon>
    </lineage>
</organism>
<name>E3I360_RHOVT</name>
<dbReference type="GO" id="GO:0006298">
    <property type="term" value="P:mismatch repair"/>
    <property type="evidence" value="ECO:0007669"/>
    <property type="project" value="UniProtKB-UniRule"/>
</dbReference>
<dbReference type="Pfam" id="PF13589">
    <property type="entry name" value="HATPase_c_3"/>
    <property type="match status" value="1"/>
</dbReference>
<evidence type="ECO:0000259" key="6">
    <source>
        <dbReference type="SMART" id="SM00853"/>
    </source>
</evidence>
<dbReference type="Gene3D" id="3.30.1540.20">
    <property type="entry name" value="MutL, C-terminal domain, dimerisation subdomain"/>
    <property type="match status" value="1"/>
</dbReference>
<dbReference type="HAMAP" id="MF_00149">
    <property type="entry name" value="DNA_mis_repair"/>
    <property type="match status" value="1"/>
</dbReference>
<dbReference type="EMBL" id="CP002292">
    <property type="protein sequence ID" value="ADP71421.1"/>
    <property type="molecule type" value="Genomic_DNA"/>
</dbReference>
<dbReference type="SMART" id="SM00853">
    <property type="entry name" value="MutL_C"/>
    <property type="match status" value="1"/>
</dbReference>
<dbReference type="SMART" id="SM01340">
    <property type="entry name" value="DNA_mis_repair"/>
    <property type="match status" value="1"/>
</dbReference>
<dbReference type="Gene3D" id="3.30.1370.100">
    <property type="entry name" value="MutL, C-terminal domain, regulatory subdomain"/>
    <property type="match status" value="1"/>
</dbReference>
<evidence type="ECO:0000256" key="5">
    <source>
        <dbReference type="HAMAP-Rule" id="MF_00149"/>
    </source>
</evidence>
<dbReference type="STRING" id="648757.Rvan_2196"/>
<dbReference type="InterPro" id="IPR014721">
    <property type="entry name" value="Ribsml_uS5_D2-typ_fold_subgr"/>
</dbReference>
<dbReference type="KEGG" id="rva:Rvan_2196"/>
<dbReference type="InterPro" id="IPR002099">
    <property type="entry name" value="MutL/Mlh/PMS"/>
</dbReference>
<dbReference type="InterPro" id="IPR042121">
    <property type="entry name" value="MutL_C_regsub"/>
</dbReference>
<dbReference type="CDD" id="cd00782">
    <property type="entry name" value="MutL_Trans"/>
    <property type="match status" value="1"/>
</dbReference>
<evidence type="ECO:0000256" key="2">
    <source>
        <dbReference type="ARBA" id="ARBA00021975"/>
    </source>
</evidence>
<dbReference type="InterPro" id="IPR038973">
    <property type="entry name" value="MutL/Mlh/Pms-like"/>
</dbReference>
<dbReference type="SUPFAM" id="SSF54211">
    <property type="entry name" value="Ribosomal protein S5 domain 2-like"/>
    <property type="match status" value="1"/>
</dbReference>
<evidence type="ECO:0000256" key="4">
    <source>
        <dbReference type="ARBA" id="ARBA00023204"/>
    </source>
</evidence>
<dbReference type="Gene3D" id="3.30.565.10">
    <property type="entry name" value="Histidine kinase-like ATPase, C-terminal domain"/>
    <property type="match status" value="1"/>
</dbReference>
<reference evidence="9" key="1">
    <citation type="journal article" date="2011" name="J. Bacteriol.">
        <title>Genome sequences of eight morphologically diverse alphaproteobacteria.</title>
        <authorList>
            <consortium name="US DOE Joint Genome Institute"/>
            <person name="Brown P.J."/>
            <person name="Kysela D.T."/>
            <person name="Buechlein A."/>
            <person name="Hemmerich C."/>
            <person name="Brun Y.V."/>
        </authorList>
    </citation>
    <scope>NUCLEOTIDE SEQUENCE [LARGE SCALE GENOMIC DNA]</scope>
    <source>
        <strain evidence="9">ATCC 17100 / ATH 3.1.1 / DSM 162 / LMG 4299</strain>
    </source>
</reference>
<comment type="similarity">
    <text evidence="1 5">Belongs to the DNA mismatch repair MutL/HexB family.</text>
</comment>
<evidence type="ECO:0000256" key="3">
    <source>
        <dbReference type="ARBA" id="ARBA00022763"/>
    </source>
</evidence>
<dbReference type="InterPro" id="IPR014762">
    <property type="entry name" value="DNA_mismatch_repair_CS"/>
</dbReference>
<dbReference type="Pfam" id="PF08676">
    <property type="entry name" value="MutL_C"/>
    <property type="match status" value="1"/>
</dbReference>
<protein>
    <recommendedName>
        <fullName evidence="2 5">DNA mismatch repair protein MutL</fullName>
    </recommendedName>
</protein>
<dbReference type="FunFam" id="3.30.565.10:FF:000003">
    <property type="entry name" value="DNA mismatch repair endonuclease MutL"/>
    <property type="match status" value="1"/>
</dbReference>
<dbReference type="NCBIfam" id="TIGR00585">
    <property type="entry name" value="mutl"/>
    <property type="match status" value="1"/>
</dbReference>
<dbReference type="NCBIfam" id="NF000953">
    <property type="entry name" value="PRK00095.2-4"/>
    <property type="match status" value="1"/>
</dbReference>
<dbReference type="GO" id="GO:0016887">
    <property type="term" value="F:ATP hydrolysis activity"/>
    <property type="evidence" value="ECO:0007669"/>
    <property type="project" value="InterPro"/>
</dbReference>
<dbReference type="InterPro" id="IPR020667">
    <property type="entry name" value="DNA_mismatch_repair_MutL"/>
</dbReference>
<dbReference type="PROSITE" id="PS00058">
    <property type="entry name" value="DNA_MISMATCH_REPAIR_1"/>
    <property type="match status" value="1"/>
</dbReference>
<proteinExistence type="inferred from homology"/>
<dbReference type="Proteomes" id="UP000001399">
    <property type="component" value="Chromosome"/>
</dbReference>
<dbReference type="PANTHER" id="PTHR10073:SF12">
    <property type="entry name" value="DNA MISMATCH REPAIR PROTEIN MLH1"/>
    <property type="match status" value="1"/>
</dbReference>
<dbReference type="GO" id="GO:0032300">
    <property type="term" value="C:mismatch repair complex"/>
    <property type="evidence" value="ECO:0007669"/>
    <property type="project" value="InterPro"/>
</dbReference>
<dbReference type="CDD" id="cd16926">
    <property type="entry name" value="HATPase_MutL-MLH-PMS-like"/>
    <property type="match status" value="1"/>
</dbReference>
<dbReference type="HOGENOM" id="CLU_004131_4_2_5"/>
<dbReference type="PANTHER" id="PTHR10073">
    <property type="entry name" value="DNA MISMATCH REPAIR PROTEIN MLH, PMS, MUTL"/>
    <property type="match status" value="1"/>
</dbReference>
<dbReference type="InterPro" id="IPR020568">
    <property type="entry name" value="Ribosomal_Su5_D2-typ_SF"/>
</dbReference>
<accession>E3I360</accession>
<dbReference type="GO" id="GO:0005524">
    <property type="term" value="F:ATP binding"/>
    <property type="evidence" value="ECO:0007669"/>
    <property type="project" value="InterPro"/>
</dbReference>
<evidence type="ECO:0000256" key="1">
    <source>
        <dbReference type="ARBA" id="ARBA00006082"/>
    </source>
</evidence>
<keyword evidence="9" id="KW-1185">Reference proteome</keyword>
<evidence type="ECO:0000313" key="9">
    <source>
        <dbReference type="Proteomes" id="UP000001399"/>
    </source>
</evidence>
<gene>
    <name evidence="5" type="primary">mutL</name>
    <name evidence="8" type="ordered locus">Rvan_2196</name>
</gene>
<dbReference type="InterPro" id="IPR037198">
    <property type="entry name" value="MutL_C_sf"/>
</dbReference>
<dbReference type="InterPro" id="IPR036890">
    <property type="entry name" value="HATPase_C_sf"/>
</dbReference>
<sequence>MTIRELSQVEINRIAAGEVIERPASAVKELVENAIDAGATAIEVIAESGGLSLIRVSDDGIGMDEADLALCVRRHATSKLPSGDLMAIRTLGFRGEALPSLGSVGTLSIVTRPRALTRGHEIEVRGGETSPVRPAAARPGTCVEVRDLFAATPARLKFMKSERAENAAISDVVKRLALACPHVGFALTVGERASLQLARAADGDENAVRARLARIMGREFGEDAEPVHLERDGLALTGYAGRPTLNRPDASLQYVFVNGRPVKDRLLFSAIRGAYVDVVPRGRFPLAVLFLTVRVEDVDVNVHPAKAEVRFREASLVRALVVSALHDALRCAGAMAARPTGALTPASAAAPEPLQYRAPLRTWPQSPYRSTYPQPMTEPGAGFEETALAFDTEDASQSSANGATHEARDSEDANYERLGMARAQVHNTYILSETPDGVILIDQHAAHERIVYEKLKAALLGGRIARQLLLIPEIVEMPEDDAALVAEHAETVAGSGLALESFGPGAIIVREVPALLGHCDLQTLVRDLAHELKDSANTVEARLHAICATMACHGSVRAGRPMRLDEMNALLREMETTPNAAQCNHGRPTYVELSRGDLERLFERR</sequence>
<dbReference type="InterPro" id="IPR013507">
    <property type="entry name" value="DNA_mismatch_S5_2-like"/>
</dbReference>
<dbReference type="AlphaFoldDB" id="E3I360"/>
<evidence type="ECO:0000313" key="8">
    <source>
        <dbReference type="EMBL" id="ADP71421.1"/>
    </source>
</evidence>
<dbReference type="eggNOG" id="COG0323">
    <property type="taxonomic scope" value="Bacteria"/>
</dbReference>
<feature type="domain" description="DNA mismatch repair protein S5" evidence="7">
    <location>
        <begin position="212"/>
        <end position="330"/>
    </location>
</feature>
<dbReference type="RefSeq" id="WP_013419804.1">
    <property type="nucleotide sequence ID" value="NC_014664.1"/>
</dbReference>